<dbReference type="AlphaFoldDB" id="A0A2P8VLH0"/>
<dbReference type="RefSeq" id="WP_106876958.1">
    <property type="nucleotide sequence ID" value="NZ_PYEP01000003.1"/>
</dbReference>
<evidence type="ECO:0000313" key="2">
    <source>
        <dbReference type="Proteomes" id="UP000240212"/>
    </source>
</evidence>
<dbReference type="OrthoDB" id="6496098at2"/>
<proteinExistence type="predicted"/>
<evidence type="ECO:0008006" key="3">
    <source>
        <dbReference type="Google" id="ProtNLM"/>
    </source>
</evidence>
<dbReference type="STRING" id="1388748.GCA_000463155_02765"/>
<name>A0A2P8VLH0_9ENTR</name>
<dbReference type="Gene3D" id="1.20.1290.10">
    <property type="entry name" value="AhpD-like"/>
    <property type="match status" value="2"/>
</dbReference>
<dbReference type="PANTHER" id="PTHR35446:SF3">
    <property type="entry name" value="CMD DOMAIN-CONTAINING PROTEIN"/>
    <property type="match status" value="1"/>
</dbReference>
<dbReference type="Proteomes" id="UP000240212">
    <property type="component" value="Unassembled WGS sequence"/>
</dbReference>
<dbReference type="EMBL" id="PYEP01000003">
    <property type="protein sequence ID" value="PSN08300.1"/>
    <property type="molecule type" value="Genomic_DNA"/>
</dbReference>
<reference evidence="1 2" key="1">
    <citation type="submission" date="2018-03" db="EMBL/GenBank/DDBJ databases">
        <title>Draft genome sequence of the first documented clinical Siccibacter turicensis isolate in Austria.</title>
        <authorList>
            <person name="Lepuschitz S."/>
            <person name="Pekard-Amenitsch S."/>
            <person name="Haunold R."/>
            <person name="Schill S."/>
            <person name="Mach R."/>
            <person name="Allerberger F."/>
            <person name="Ruppitsch W."/>
            <person name="Forsythe S.J."/>
        </authorList>
    </citation>
    <scope>NUCLEOTIDE SEQUENCE [LARGE SCALE GENOMIC DNA]</scope>
    <source>
        <strain evidence="1 2">6100069499-17</strain>
    </source>
</reference>
<gene>
    <name evidence="1" type="ORF">C7G83_09010</name>
</gene>
<dbReference type="SUPFAM" id="SSF69118">
    <property type="entry name" value="AhpD-like"/>
    <property type="match status" value="2"/>
</dbReference>
<organism evidence="1 2">
    <name type="scientific">Siccibacter turicensis</name>
    <dbReference type="NCBI Taxonomy" id="357233"/>
    <lineage>
        <taxon>Bacteria</taxon>
        <taxon>Pseudomonadati</taxon>
        <taxon>Pseudomonadota</taxon>
        <taxon>Gammaproteobacteria</taxon>
        <taxon>Enterobacterales</taxon>
        <taxon>Enterobacteriaceae</taxon>
        <taxon>Siccibacter</taxon>
    </lineage>
</organism>
<keyword evidence="2" id="KW-1185">Reference proteome</keyword>
<accession>A0A2P8VLH0</accession>
<comment type="caution">
    <text evidence="1">The sequence shown here is derived from an EMBL/GenBank/DDBJ whole genome shotgun (WGS) entry which is preliminary data.</text>
</comment>
<evidence type="ECO:0000313" key="1">
    <source>
        <dbReference type="EMBL" id="PSN08300.1"/>
    </source>
</evidence>
<dbReference type="InterPro" id="IPR029032">
    <property type="entry name" value="AhpD-like"/>
</dbReference>
<dbReference type="PANTHER" id="PTHR35446">
    <property type="entry name" value="SI:CH211-175M2.5"/>
    <property type="match status" value="1"/>
</dbReference>
<sequence length="389" mass="42134">MEQRRFSGKSHWYHETQARTCHADVQPLVPEAARVNDRFLLDLVVPDDVLHAHHAWLTVARHAGDHLLPDTVTPSRLATLTAYDRLSTALTVAQVSGVQRLCNHYAARLAPLPGPDSSRESNRRLAQITQYARQLASSPTLIDARARIQLAEVGLTDADRVTFNQIVGFIGFQARVIAVLQALNGQPARWLPGIDIQQDAPVERFAAAAPQWQPDIPLPAPGYLRPEQTQALAEAQRIEAMQPLAEGLVGDEAALSLLSALVEALYQGPDAALVALISARINGSSDCFARMTRAISDAALSDAVRNGERALLAWSHNHPRERVLIQAAQALTRSPDRFSAAHLQPVSDVDVTRDVLLRLLGLTALCGWLNRLKIGLGSAPSGQTAASSG</sequence>
<protein>
    <recommendedName>
        <fullName evidence="3">CMD domain-containing protein</fullName>
    </recommendedName>
</protein>